<organism evidence="4 5">
    <name type="scientific">Streptomonospora mangrovi</name>
    <dbReference type="NCBI Taxonomy" id="2883123"/>
    <lineage>
        <taxon>Bacteria</taxon>
        <taxon>Bacillati</taxon>
        <taxon>Actinomycetota</taxon>
        <taxon>Actinomycetes</taxon>
        <taxon>Streptosporangiales</taxon>
        <taxon>Nocardiopsidaceae</taxon>
        <taxon>Streptomonospora</taxon>
    </lineage>
</organism>
<dbReference type="InterPro" id="IPR020802">
    <property type="entry name" value="TesA-like"/>
</dbReference>
<dbReference type="EMBL" id="JAJAQC010000029">
    <property type="protein sequence ID" value="MDA0566064.1"/>
    <property type="molecule type" value="Genomic_DNA"/>
</dbReference>
<dbReference type="Pfam" id="PF00975">
    <property type="entry name" value="Thioesterase"/>
    <property type="match status" value="1"/>
</dbReference>
<accession>A0A9X3NQE2</accession>
<evidence type="ECO:0000256" key="1">
    <source>
        <dbReference type="ARBA" id="ARBA00007169"/>
    </source>
</evidence>
<comment type="caution">
    <text evidence="4">The sequence shown here is derived from an EMBL/GenBank/DDBJ whole genome shotgun (WGS) entry which is preliminary data.</text>
</comment>
<dbReference type="PANTHER" id="PTHR11487:SF0">
    <property type="entry name" value="S-ACYL FATTY ACID SYNTHASE THIOESTERASE, MEDIUM CHAIN"/>
    <property type="match status" value="1"/>
</dbReference>
<dbReference type="Proteomes" id="UP001140076">
    <property type="component" value="Unassembled WGS sequence"/>
</dbReference>
<feature type="domain" description="Thioesterase TesA-like" evidence="3">
    <location>
        <begin position="35"/>
        <end position="254"/>
    </location>
</feature>
<dbReference type="AlphaFoldDB" id="A0A9X3NQE2"/>
<name>A0A9X3NQE2_9ACTN</name>
<dbReference type="RefSeq" id="WP_270073323.1">
    <property type="nucleotide sequence ID" value="NZ_JAJAQC010000029.1"/>
</dbReference>
<dbReference type="GO" id="GO:0008610">
    <property type="term" value="P:lipid biosynthetic process"/>
    <property type="evidence" value="ECO:0007669"/>
    <property type="project" value="TreeGrafter"/>
</dbReference>
<comment type="similarity">
    <text evidence="1">Belongs to the thioesterase family.</text>
</comment>
<dbReference type="Gene3D" id="3.40.50.1820">
    <property type="entry name" value="alpha/beta hydrolase"/>
    <property type="match status" value="1"/>
</dbReference>
<gene>
    <name evidence="4" type="ORF">LG943_17335</name>
</gene>
<evidence type="ECO:0000313" key="5">
    <source>
        <dbReference type="Proteomes" id="UP001140076"/>
    </source>
</evidence>
<protein>
    <submittedName>
        <fullName evidence="4">Alpha/beta fold hydrolase</fullName>
    </submittedName>
</protein>
<evidence type="ECO:0000313" key="4">
    <source>
        <dbReference type="EMBL" id="MDA0566064.1"/>
    </source>
</evidence>
<dbReference type="GO" id="GO:0016787">
    <property type="term" value="F:hydrolase activity"/>
    <property type="evidence" value="ECO:0007669"/>
    <property type="project" value="UniProtKB-KW"/>
</dbReference>
<evidence type="ECO:0000256" key="2">
    <source>
        <dbReference type="ARBA" id="ARBA00022801"/>
    </source>
</evidence>
<sequence length="261" mass="27630">MTVASAPQRTTALLRTRPAVLRAAVPQPAATVRLVCFPHSGGGPAGYHRWAAALAPDIEVWPVTLPGRAGRAREPLAREWGPLVEEAAAAVLEEVPGPVALFGHSLGAALAFEVARAMTRAGEPPAHLLVSARTAPQQPRFRLELPAGNAELLDVVDRAYAGVPAAVRDSAELRDHFTPILRADLELSNSYAFRPGPALPCPITALGGETDATVSAADLAGWGDHTRARFEAHLFPGGHFYLEEAPAPVLDTVWRSVVRPA</sequence>
<proteinExistence type="inferred from homology"/>
<dbReference type="SMART" id="SM00824">
    <property type="entry name" value="PKS_TE"/>
    <property type="match status" value="1"/>
</dbReference>
<dbReference type="SUPFAM" id="SSF53474">
    <property type="entry name" value="alpha/beta-Hydrolases"/>
    <property type="match status" value="1"/>
</dbReference>
<reference evidence="4" key="1">
    <citation type="submission" date="2021-10" db="EMBL/GenBank/DDBJ databases">
        <title>Streptomonospora sp. nov., isolated from mangrove soil.</title>
        <authorList>
            <person name="Chen X."/>
            <person name="Ge X."/>
            <person name="Liu W."/>
        </authorList>
    </citation>
    <scope>NUCLEOTIDE SEQUENCE</scope>
    <source>
        <strain evidence="4">S1-112</strain>
    </source>
</reference>
<evidence type="ECO:0000259" key="3">
    <source>
        <dbReference type="SMART" id="SM00824"/>
    </source>
</evidence>
<keyword evidence="2 4" id="KW-0378">Hydrolase</keyword>
<dbReference type="InterPro" id="IPR012223">
    <property type="entry name" value="TEII"/>
</dbReference>
<dbReference type="InterPro" id="IPR001031">
    <property type="entry name" value="Thioesterase"/>
</dbReference>
<dbReference type="PANTHER" id="PTHR11487">
    <property type="entry name" value="THIOESTERASE"/>
    <property type="match status" value="1"/>
</dbReference>
<keyword evidence="5" id="KW-1185">Reference proteome</keyword>
<dbReference type="InterPro" id="IPR029058">
    <property type="entry name" value="AB_hydrolase_fold"/>
</dbReference>